<accession>A0ABW0X9S4</accession>
<dbReference type="NCBIfam" id="TIGR03570">
    <property type="entry name" value="NeuD_NnaD"/>
    <property type="match status" value="1"/>
</dbReference>
<dbReference type="PANTHER" id="PTHR43300">
    <property type="entry name" value="ACETYLTRANSFERASE"/>
    <property type="match status" value="1"/>
</dbReference>
<evidence type="ECO:0000256" key="1">
    <source>
        <dbReference type="SAM" id="MobiDB-lite"/>
    </source>
</evidence>
<evidence type="ECO:0000313" key="3">
    <source>
        <dbReference type="EMBL" id="MFC5665749.1"/>
    </source>
</evidence>
<dbReference type="Gene3D" id="3.40.50.20">
    <property type="match status" value="1"/>
</dbReference>
<dbReference type="Gene3D" id="2.160.10.10">
    <property type="entry name" value="Hexapeptide repeat proteins"/>
    <property type="match status" value="1"/>
</dbReference>
<organism evidence="3 4">
    <name type="scientific">Kitasatospora misakiensis</name>
    <dbReference type="NCBI Taxonomy" id="67330"/>
    <lineage>
        <taxon>Bacteria</taxon>
        <taxon>Bacillati</taxon>
        <taxon>Actinomycetota</taxon>
        <taxon>Actinomycetes</taxon>
        <taxon>Kitasatosporales</taxon>
        <taxon>Streptomycetaceae</taxon>
        <taxon>Kitasatospora</taxon>
    </lineage>
</organism>
<dbReference type="EMBL" id="JBHSOF010000031">
    <property type="protein sequence ID" value="MFC5665749.1"/>
    <property type="molecule type" value="Genomic_DNA"/>
</dbReference>
<keyword evidence="4" id="KW-1185">Reference proteome</keyword>
<dbReference type="CDD" id="cd03360">
    <property type="entry name" value="LbH_AT_putative"/>
    <property type="match status" value="1"/>
</dbReference>
<dbReference type="PANTHER" id="PTHR43300:SF7">
    <property type="entry name" value="UDP-N-ACETYLBACILLOSAMINE N-ACETYLTRANSFERASE"/>
    <property type="match status" value="1"/>
</dbReference>
<comment type="caution">
    <text evidence="3">The sequence shown here is derived from an EMBL/GenBank/DDBJ whole genome shotgun (WGS) entry which is preliminary data.</text>
</comment>
<dbReference type="InterPro" id="IPR020019">
    <property type="entry name" value="AcTrfase_PglD-like"/>
</dbReference>
<evidence type="ECO:0000313" key="4">
    <source>
        <dbReference type="Proteomes" id="UP001595975"/>
    </source>
</evidence>
<dbReference type="Pfam" id="PF17836">
    <property type="entry name" value="PglD_N"/>
    <property type="match status" value="1"/>
</dbReference>
<dbReference type="InterPro" id="IPR041561">
    <property type="entry name" value="PglD_N"/>
</dbReference>
<dbReference type="Proteomes" id="UP001595975">
    <property type="component" value="Unassembled WGS sequence"/>
</dbReference>
<dbReference type="SUPFAM" id="SSF51161">
    <property type="entry name" value="Trimeric LpxA-like enzymes"/>
    <property type="match status" value="1"/>
</dbReference>
<protein>
    <submittedName>
        <fullName evidence="3">NeuD/PglB/VioB family sugar acetyltransferase</fullName>
    </submittedName>
</protein>
<dbReference type="InterPro" id="IPR050179">
    <property type="entry name" value="Trans_hexapeptide_repeat"/>
</dbReference>
<dbReference type="InterPro" id="IPR011004">
    <property type="entry name" value="Trimer_LpxA-like_sf"/>
</dbReference>
<feature type="region of interest" description="Disordered" evidence="1">
    <location>
        <begin position="1"/>
        <end position="20"/>
    </location>
</feature>
<name>A0ABW0X9S4_9ACTN</name>
<feature type="domain" description="PglD N-terminal" evidence="2">
    <location>
        <begin position="20"/>
        <end position="87"/>
    </location>
</feature>
<reference evidence="4" key="1">
    <citation type="journal article" date="2019" name="Int. J. Syst. Evol. Microbiol.">
        <title>The Global Catalogue of Microorganisms (GCM) 10K type strain sequencing project: providing services to taxonomists for standard genome sequencing and annotation.</title>
        <authorList>
            <consortium name="The Broad Institute Genomics Platform"/>
            <consortium name="The Broad Institute Genome Sequencing Center for Infectious Disease"/>
            <person name="Wu L."/>
            <person name="Ma J."/>
        </authorList>
    </citation>
    <scope>NUCLEOTIDE SEQUENCE [LARGE SCALE GENOMIC DNA]</scope>
    <source>
        <strain evidence="4">CGMCC 4.1437</strain>
    </source>
</reference>
<proteinExistence type="predicted"/>
<evidence type="ECO:0000259" key="2">
    <source>
        <dbReference type="Pfam" id="PF17836"/>
    </source>
</evidence>
<gene>
    <name evidence="3" type="ORF">ACFP3U_22545</name>
</gene>
<dbReference type="RefSeq" id="WP_380227421.1">
    <property type="nucleotide sequence ID" value="NZ_JBHSOF010000031.1"/>
</dbReference>
<sequence>MPSATDPSATEPPAPDPSGLWIAGAGGVGREALDTALAPGVPVAGFLDDRQHGATVRGLPVRRPAELEPGARYLVGIADPAVRQRLAALLDGLGAEPVTLVHPRALIAPETLLGPGCLVMGGAYVSSSVRLGAHSQVHYNATVGHDAVFGERVTVYPGGNVSGAVLLADGATVGSNAVVLQGRKIGAGAFIGAAAVVTRDIPPGAVVVGSPARPLRGA</sequence>